<feature type="transmembrane region" description="Helical" evidence="1">
    <location>
        <begin position="96"/>
        <end position="119"/>
    </location>
</feature>
<evidence type="ECO:0000256" key="1">
    <source>
        <dbReference type="SAM" id="Phobius"/>
    </source>
</evidence>
<accession>A0ABW8J2A2</accession>
<evidence type="ECO:0000313" key="3">
    <source>
        <dbReference type="EMBL" id="MFK2876197.1"/>
    </source>
</evidence>
<dbReference type="RefSeq" id="WP_404611800.1">
    <property type="nucleotide sequence ID" value="NZ_JADIKK010000007.1"/>
</dbReference>
<evidence type="ECO:0000313" key="5">
    <source>
        <dbReference type="Proteomes" id="UP001620339"/>
    </source>
</evidence>
<protein>
    <recommendedName>
        <fullName evidence="6">ABC transporter permease</fullName>
    </recommendedName>
</protein>
<keyword evidence="1" id="KW-0812">Transmembrane</keyword>
<feature type="transmembrane region" description="Helical" evidence="1">
    <location>
        <begin position="221"/>
        <end position="243"/>
    </location>
</feature>
<sequence length="248" mass="26886">MLWYKMWRESRTRFVISAAALLWLCGVVVLLQRQVRTHAGEPLSYAQYIWNAVYKANALDLYILLVIVLGLGGVLQERAQGTAGFTLSLPVSRWRLTAVRAAIGLTQVAMLALLPALLVPLLSPFVGEAYPFAHALQFSLLWTGCGIVVYALAFFFSIILPGGYSPAIASVAALSIYSVLADLPLLARYPALDLIDTMHGMQLSTFHGEGSLAALVTQLPWMALGLYALVTLGLVGMAGAIMARRDFS</sequence>
<dbReference type="EMBL" id="JADIKK010000007">
    <property type="protein sequence ID" value="MFK2875743.1"/>
    <property type="molecule type" value="Genomic_DNA"/>
</dbReference>
<keyword evidence="5" id="KW-1185">Reference proteome</keyword>
<organism evidence="3 5">
    <name type="scientific">Rhodanobacter hydrolyticus</name>
    <dbReference type="NCBI Taxonomy" id="2250595"/>
    <lineage>
        <taxon>Bacteria</taxon>
        <taxon>Pseudomonadati</taxon>
        <taxon>Pseudomonadota</taxon>
        <taxon>Gammaproteobacteria</taxon>
        <taxon>Lysobacterales</taxon>
        <taxon>Rhodanobacteraceae</taxon>
        <taxon>Rhodanobacter</taxon>
    </lineage>
</organism>
<gene>
    <name evidence="2" type="ORF">ISP25_01480</name>
    <name evidence="3" type="ORF">ISP25_03840</name>
    <name evidence="4" type="ORF">ISP25_22100</name>
</gene>
<name>A0ABW8J2A2_9GAMM</name>
<proteinExistence type="predicted"/>
<reference evidence="3 5" key="1">
    <citation type="submission" date="2020-10" db="EMBL/GenBank/DDBJ databases">
        <title>Phylogeny of dyella-like bacteria.</title>
        <authorList>
            <person name="Fu J."/>
        </authorList>
    </citation>
    <scope>NUCLEOTIDE SEQUENCE [LARGE SCALE GENOMIC DNA]</scope>
    <source>
        <strain evidence="3 5">KACC 19113</strain>
    </source>
</reference>
<feature type="transmembrane region" description="Helical" evidence="1">
    <location>
        <begin position="139"/>
        <end position="160"/>
    </location>
</feature>
<comment type="caution">
    <text evidence="3">The sequence shown here is derived from an EMBL/GenBank/DDBJ whole genome shotgun (WGS) entry which is preliminary data.</text>
</comment>
<dbReference type="EMBL" id="JADIKK010000008">
    <property type="protein sequence ID" value="MFK2879762.1"/>
    <property type="molecule type" value="Genomic_DNA"/>
</dbReference>
<keyword evidence="1" id="KW-1133">Transmembrane helix</keyword>
<feature type="transmembrane region" description="Helical" evidence="1">
    <location>
        <begin position="167"/>
        <end position="187"/>
    </location>
</feature>
<evidence type="ECO:0000313" key="2">
    <source>
        <dbReference type="EMBL" id="MFK2875743.1"/>
    </source>
</evidence>
<evidence type="ECO:0008006" key="6">
    <source>
        <dbReference type="Google" id="ProtNLM"/>
    </source>
</evidence>
<dbReference type="EMBL" id="JADIKK010000008">
    <property type="protein sequence ID" value="MFK2876197.1"/>
    <property type="molecule type" value="Genomic_DNA"/>
</dbReference>
<feature type="transmembrane region" description="Helical" evidence="1">
    <location>
        <begin position="57"/>
        <end position="75"/>
    </location>
</feature>
<keyword evidence="1" id="KW-0472">Membrane</keyword>
<evidence type="ECO:0000313" key="4">
    <source>
        <dbReference type="EMBL" id="MFK2879762.1"/>
    </source>
</evidence>
<dbReference type="Proteomes" id="UP001620339">
    <property type="component" value="Unassembled WGS sequence"/>
</dbReference>